<proteinExistence type="predicted"/>
<evidence type="ECO:0000313" key="2">
    <source>
        <dbReference type="Proteomes" id="UP000558113"/>
    </source>
</evidence>
<protein>
    <submittedName>
        <fullName evidence="1">Putative motility protein</fullName>
    </submittedName>
</protein>
<dbReference type="EMBL" id="JAAAMU010000001">
    <property type="protein sequence ID" value="NBC67817.1"/>
    <property type="molecule type" value="Genomic_DNA"/>
</dbReference>
<accession>A0A7X5BWR8</accession>
<dbReference type="InterPro" id="IPR025906">
    <property type="entry name" value="YjfB_motility"/>
</dbReference>
<sequence length="58" mass="6317">MDIPSLSISMAQSSVMQAVNVSVLKMAVDMSNQQSQQLTQMMERSVTPNLGGNFDLRA</sequence>
<dbReference type="Pfam" id="PF14070">
    <property type="entry name" value="YjfB_motility"/>
    <property type="match status" value="1"/>
</dbReference>
<dbReference type="OrthoDB" id="1924973at2"/>
<evidence type="ECO:0000313" key="1">
    <source>
        <dbReference type="EMBL" id="NBC67817.1"/>
    </source>
</evidence>
<keyword evidence="2" id="KW-1185">Reference proteome</keyword>
<dbReference type="AlphaFoldDB" id="A0A7X5BWR8"/>
<dbReference type="Proteomes" id="UP000558113">
    <property type="component" value="Unassembled WGS sequence"/>
</dbReference>
<comment type="caution">
    <text evidence="1">The sequence shown here is derived from an EMBL/GenBank/DDBJ whole genome shotgun (WGS) entry which is preliminary data.</text>
</comment>
<gene>
    <name evidence="1" type="ORF">GT003_02285</name>
</gene>
<reference evidence="1 2" key="1">
    <citation type="submission" date="2020-01" db="EMBL/GenBank/DDBJ databases">
        <title>Paenibacillus soybeanensis sp. nov. isolated from the nodules of soybean (Glycine max(L.) Merr).</title>
        <authorList>
            <person name="Wang H."/>
        </authorList>
    </citation>
    <scope>NUCLEOTIDE SEQUENCE [LARGE SCALE GENOMIC DNA]</scope>
    <source>
        <strain evidence="1 2">DSM 23054</strain>
    </source>
</reference>
<dbReference type="RefSeq" id="WP_161693953.1">
    <property type="nucleotide sequence ID" value="NZ_JAAAMU010000001.1"/>
</dbReference>
<organism evidence="1 2">
    <name type="scientific">Paenibacillus sacheonensis</name>
    <dbReference type="NCBI Taxonomy" id="742054"/>
    <lineage>
        <taxon>Bacteria</taxon>
        <taxon>Bacillati</taxon>
        <taxon>Bacillota</taxon>
        <taxon>Bacilli</taxon>
        <taxon>Bacillales</taxon>
        <taxon>Paenibacillaceae</taxon>
        <taxon>Paenibacillus</taxon>
    </lineage>
</organism>
<name>A0A7X5BWR8_9BACL</name>